<protein>
    <submittedName>
        <fullName evidence="1">Unplaced genomic scaffold GYMLUscaffold_59, whole genome shotgun sequence</fullName>
    </submittedName>
</protein>
<organism evidence="1 2">
    <name type="scientific">Collybiopsis luxurians FD-317 M1</name>
    <dbReference type="NCBI Taxonomy" id="944289"/>
    <lineage>
        <taxon>Eukaryota</taxon>
        <taxon>Fungi</taxon>
        <taxon>Dikarya</taxon>
        <taxon>Basidiomycota</taxon>
        <taxon>Agaricomycotina</taxon>
        <taxon>Agaricomycetes</taxon>
        <taxon>Agaricomycetidae</taxon>
        <taxon>Agaricales</taxon>
        <taxon>Marasmiineae</taxon>
        <taxon>Omphalotaceae</taxon>
        <taxon>Collybiopsis</taxon>
        <taxon>Collybiopsis luxurians</taxon>
    </lineage>
</organism>
<name>A0A0D0CJX3_9AGAR</name>
<evidence type="ECO:0000313" key="2">
    <source>
        <dbReference type="Proteomes" id="UP000053593"/>
    </source>
</evidence>
<gene>
    <name evidence="1" type="ORF">GYMLUDRAFT_76570</name>
</gene>
<dbReference type="AlphaFoldDB" id="A0A0D0CJX3"/>
<accession>A0A0D0CJX3</accession>
<evidence type="ECO:0000313" key="1">
    <source>
        <dbReference type="EMBL" id="KIK55348.1"/>
    </source>
</evidence>
<sequence>MEFRTRDQSLGGLRVAYISSRLSCVLITLSRIFHLYCLVQFISGIFWSQTSFLFPSSFRATSSFKPSFAFNFRQTSFDPLHAESHFATASATPGAVDIWSWQSR</sequence>
<proteinExistence type="predicted"/>
<dbReference type="HOGENOM" id="CLU_2250462_0_0_1"/>
<keyword evidence="2" id="KW-1185">Reference proteome</keyword>
<dbReference type="EMBL" id="KN834807">
    <property type="protein sequence ID" value="KIK55348.1"/>
    <property type="molecule type" value="Genomic_DNA"/>
</dbReference>
<reference evidence="1 2" key="1">
    <citation type="submission" date="2014-04" db="EMBL/GenBank/DDBJ databases">
        <title>Evolutionary Origins and Diversification of the Mycorrhizal Mutualists.</title>
        <authorList>
            <consortium name="DOE Joint Genome Institute"/>
            <consortium name="Mycorrhizal Genomics Consortium"/>
            <person name="Kohler A."/>
            <person name="Kuo A."/>
            <person name="Nagy L.G."/>
            <person name="Floudas D."/>
            <person name="Copeland A."/>
            <person name="Barry K.W."/>
            <person name="Cichocki N."/>
            <person name="Veneault-Fourrey C."/>
            <person name="LaButti K."/>
            <person name="Lindquist E.A."/>
            <person name="Lipzen A."/>
            <person name="Lundell T."/>
            <person name="Morin E."/>
            <person name="Murat C."/>
            <person name="Riley R."/>
            <person name="Ohm R."/>
            <person name="Sun H."/>
            <person name="Tunlid A."/>
            <person name="Henrissat B."/>
            <person name="Grigoriev I.V."/>
            <person name="Hibbett D.S."/>
            <person name="Martin F."/>
        </authorList>
    </citation>
    <scope>NUCLEOTIDE SEQUENCE [LARGE SCALE GENOMIC DNA]</scope>
    <source>
        <strain evidence="1 2">FD-317 M1</strain>
    </source>
</reference>
<dbReference type="Proteomes" id="UP000053593">
    <property type="component" value="Unassembled WGS sequence"/>
</dbReference>